<evidence type="ECO:0000259" key="1">
    <source>
        <dbReference type="PROSITE" id="PS51688"/>
    </source>
</evidence>
<reference evidence="2" key="1">
    <citation type="submission" date="2022-07" db="EMBL/GenBank/DDBJ databases">
        <title>High-quality bacteriophage genomes in the Japanese 4D cohort.</title>
        <authorList>
            <person name="Nishijima S."/>
        </authorList>
    </citation>
    <scope>NUCLEOTIDE SEQUENCE</scope>
    <source>
        <strain evidence="2">0049_62566</strain>
    </source>
</reference>
<evidence type="ECO:0000313" key="2">
    <source>
        <dbReference type="EMBL" id="UVM80027.1"/>
    </source>
</evidence>
<accession>A0ABY5T5M9</accession>
<sequence length="223" mass="24075">MQSKFKFSLDGVDATARQFAEVRRQLVELPASVGKSVSRLGERVDGVEKDFESLVTEQNQADAGGSNAVVVPAHGGTGVRNAFGNPLSMGPRKTVYCLYDGMLGSDCSSKYSVVDVGDADEFIPVDALRQVEWRVYWLKDDLNLKLDDAQPVVGLIAEDLDSAGLGFFCEYDVEGNPTGVDYPRLSVAALRVAQQAMSEVDELRTEVARLSSLVGKMGVSTSE</sequence>
<protein>
    <submittedName>
        <fullName evidence="2">Chaperone of endosialidase</fullName>
    </submittedName>
</protein>
<evidence type="ECO:0000313" key="3">
    <source>
        <dbReference type="Proteomes" id="UP001160541"/>
    </source>
</evidence>
<dbReference type="Proteomes" id="UP001160541">
    <property type="component" value="Segment"/>
</dbReference>
<proteinExistence type="predicted"/>
<keyword evidence="3" id="KW-1185">Reference proteome</keyword>
<dbReference type="PROSITE" id="PS51688">
    <property type="entry name" value="ICA"/>
    <property type="match status" value="1"/>
</dbReference>
<dbReference type="InterPro" id="IPR030392">
    <property type="entry name" value="S74_ICA"/>
</dbReference>
<organism evidence="2 3">
    <name type="scientific">Bacteriophage sp</name>
    <dbReference type="NCBI Taxonomy" id="38018"/>
    <lineage>
        <taxon>Viruses</taxon>
    </lineage>
</organism>
<feature type="domain" description="Peptidase S74" evidence="1">
    <location>
        <begin position="105"/>
        <end position="207"/>
    </location>
</feature>
<name>A0ABY5T5M9_9VIRU</name>
<dbReference type="EMBL" id="OP030734">
    <property type="protein sequence ID" value="UVM80027.1"/>
    <property type="molecule type" value="Genomic_DNA"/>
</dbReference>